<gene>
    <name evidence="2" type="ORF">LL14B4_10395</name>
</gene>
<organism evidence="2 3">
    <name type="scientific">Lactococcus lactis subsp. lactis</name>
    <name type="common">Streptococcus lactis</name>
    <dbReference type="NCBI Taxonomy" id="1360"/>
    <lineage>
        <taxon>Bacteria</taxon>
        <taxon>Bacillati</taxon>
        <taxon>Bacillota</taxon>
        <taxon>Bacilli</taxon>
        <taxon>Lactobacillales</taxon>
        <taxon>Streptococcaceae</taxon>
        <taxon>Lactococcus</taxon>
    </lineage>
</organism>
<evidence type="ECO:0000256" key="1">
    <source>
        <dbReference type="SAM" id="Phobius"/>
    </source>
</evidence>
<keyword evidence="1" id="KW-0812">Transmembrane</keyword>
<keyword evidence="1" id="KW-1133">Transmembrane helix</keyword>
<feature type="transmembrane region" description="Helical" evidence="1">
    <location>
        <begin position="61"/>
        <end position="78"/>
    </location>
</feature>
<dbReference type="AlphaFoldDB" id="A0A2Z3KFT2"/>
<feature type="transmembrane region" description="Helical" evidence="1">
    <location>
        <begin position="33"/>
        <end position="55"/>
    </location>
</feature>
<protein>
    <submittedName>
        <fullName evidence="2">Uncharacterized protein</fullName>
    </submittedName>
</protein>
<evidence type="ECO:0000313" key="3">
    <source>
        <dbReference type="Proteomes" id="UP000245919"/>
    </source>
</evidence>
<accession>A0A2Z3KFT2</accession>
<reference evidence="2 3" key="1">
    <citation type="submission" date="2018-03" db="EMBL/GenBank/DDBJ databases">
        <title>Genome sequence of Lactococcus lactis strain 14B4 from almond drupe.</title>
        <authorList>
            <person name="Tran T.D."/>
            <person name="McGarvey J.A."/>
            <person name="Huynh S."/>
            <person name="Parker C.T."/>
        </authorList>
    </citation>
    <scope>NUCLEOTIDE SEQUENCE [LARGE SCALE GENOMIC DNA]</scope>
    <source>
        <strain evidence="2 3">14B4</strain>
    </source>
</reference>
<dbReference type="Proteomes" id="UP000245919">
    <property type="component" value="Chromosome"/>
</dbReference>
<sequence>MLAVKSFTPKPFRAWNLTSRKGGGKIFMKYNTYLNIASAFYAVTVVLSIILMLFNIVYPEILIFILAVLFHHFGIVYVKD</sequence>
<dbReference type="EMBL" id="CP028160">
    <property type="protein sequence ID" value="AWN66562.1"/>
    <property type="molecule type" value="Genomic_DNA"/>
</dbReference>
<name>A0A2Z3KFT2_LACLL</name>
<keyword evidence="1" id="KW-0472">Membrane</keyword>
<proteinExistence type="predicted"/>
<evidence type="ECO:0000313" key="2">
    <source>
        <dbReference type="EMBL" id="AWN66562.1"/>
    </source>
</evidence>